<dbReference type="SMART" id="SM00355">
    <property type="entry name" value="ZnF_C2H2"/>
    <property type="match status" value="4"/>
</dbReference>
<evidence type="ECO:0000256" key="4">
    <source>
        <dbReference type="ARBA" id="ARBA00022737"/>
    </source>
</evidence>
<evidence type="ECO:0000256" key="3">
    <source>
        <dbReference type="ARBA" id="ARBA00022723"/>
    </source>
</evidence>
<dbReference type="Pfam" id="PF00096">
    <property type="entry name" value="zf-C2H2"/>
    <property type="match status" value="3"/>
</dbReference>
<accession>A0AAV2BZM0</accession>
<dbReference type="Gene3D" id="3.30.160.60">
    <property type="entry name" value="Classic Zinc Finger"/>
    <property type="match status" value="4"/>
</dbReference>
<evidence type="ECO:0000256" key="8">
    <source>
        <dbReference type="ARBA" id="ARBA00023125"/>
    </source>
</evidence>
<dbReference type="FunFam" id="3.30.160.60:FF:000196">
    <property type="entry name" value="Zinc finger protein 1026"/>
    <property type="match status" value="1"/>
</dbReference>
<name>A0AAV2BZM0_9ARAC</name>
<proteinExistence type="inferred from homology"/>
<keyword evidence="10" id="KW-0539">Nucleus</keyword>
<dbReference type="FunFam" id="3.30.160.60:FF:001506">
    <property type="entry name" value="Zinc finger protein"/>
    <property type="match status" value="1"/>
</dbReference>
<dbReference type="Proteomes" id="UP001497382">
    <property type="component" value="Unassembled WGS sequence"/>
</dbReference>
<dbReference type="PROSITE" id="PS50157">
    <property type="entry name" value="ZINC_FINGER_C2H2_2"/>
    <property type="match status" value="4"/>
</dbReference>
<keyword evidence="4" id="KW-0677">Repeat</keyword>
<evidence type="ECO:0000313" key="14">
    <source>
        <dbReference type="Proteomes" id="UP001497382"/>
    </source>
</evidence>
<keyword evidence="6" id="KW-0862">Zinc</keyword>
<evidence type="ECO:0000256" key="10">
    <source>
        <dbReference type="ARBA" id="ARBA00023242"/>
    </source>
</evidence>
<dbReference type="EMBL" id="CAXIEN010000635">
    <property type="protein sequence ID" value="CAL1301206.1"/>
    <property type="molecule type" value="Genomic_DNA"/>
</dbReference>
<dbReference type="GO" id="GO:0005634">
    <property type="term" value="C:nucleus"/>
    <property type="evidence" value="ECO:0007669"/>
    <property type="project" value="UniProtKB-SubCell"/>
</dbReference>
<sequence>MNSISSTSLSKRAVRKCRHVSSLISSTSFRRLGIYQYTCYFSNINSASSLDPKIYVKKCPYCPYSSPSGGNVKTHMAVHTGERPYVCTICRKSFTQKGNLKTHMRLHSDFPEVKDSPSESLRKSSVKKCPYCSYSSPYTSSKAISIPFSLQVKDGISIHVCSLCNYSTPYKWNLKTHMIVHTGERQYVCHICNKSFSLKWNLKTHMKIHMRKQT</sequence>
<keyword evidence="7" id="KW-0805">Transcription regulation</keyword>
<dbReference type="GO" id="GO:0003677">
    <property type="term" value="F:DNA binding"/>
    <property type="evidence" value="ECO:0007669"/>
    <property type="project" value="UniProtKB-KW"/>
</dbReference>
<evidence type="ECO:0000256" key="9">
    <source>
        <dbReference type="ARBA" id="ARBA00023163"/>
    </source>
</evidence>
<keyword evidence="8" id="KW-0238">DNA-binding</keyword>
<dbReference type="GO" id="GO:0000981">
    <property type="term" value="F:DNA-binding transcription factor activity, RNA polymerase II-specific"/>
    <property type="evidence" value="ECO:0007669"/>
    <property type="project" value="TreeGrafter"/>
</dbReference>
<keyword evidence="3" id="KW-0479">Metal-binding</keyword>
<evidence type="ECO:0000259" key="12">
    <source>
        <dbReference type="PROSITE" id="PS50157"/>
    </source>
</evidence>
<dbReference type="GO" id="GO:0008270">
    <property type="term" value="F:zinc ion binding"/>
    <property type="evidence" value="ECO:0007669"/>
    <property type="project" value="UniProtKB-KW"/>
</dbReference>
<evidence type="ECO:0000256" key="6">
    <source>
        <dbReference type="ARBA" id="ARBA00022833"/>
    </source>
</evidence>
<evidence type="ECO:0000256" key="5">
    <source>
        <dbReference type="ARBA" id="ARBA00022771"/>
    </source>
</evidence>
<dbReference type="PROSITE" id="PS00028">
    <property type="entry name" value="ZINC_FINGER_C2H2_1"/>
    <property type="match status" value="2"/>
</dbReference>
<protein>
    <recommendedName>
        <fullName evidence="12">C2H2-type domain-containing protein</fullName>
    </recommendedName>
</protein>
<comment type="similarity">
    <text evidence="2">Belongs to the krueppel C2H2-type zinc-finger protein family.</text>
</comment>
<evidence type="ECO:0000256" key="2">
    <source>
        <dbReference type="ARBA" id="ARBA00006991"/>
    </source>
</evidence>
<comment type="subcellular location">
    <subcellularLocation>
        <location evidence="1">Nucleus</location>
    </subcellularLocation>
</comment>
<evidence type="ECO:0000256" key="7">
    <source>
        <dbReference type="ARBA" id="ARBA00023015"/>
    </source>
</evidence>
<comment type="caution">
    <text evidence="13">The sequence shown here is derived from an EMBL/GenBank/DDBJ whole genome shotgun (WGS) entry which is preliminary data.</text>
</comment>
<organism evidence="13 14">
    <name type="scientific">Larinioides sclopetarius</name>
    <dbReference type="NCBI Taxonomy" id="280406"/>
    <lineage>
        <taxon>Eukaryota</taxon>
        <taxon>Metazoa</taxon>
        <taxon>Ecdysozoa</taxon>
        <taxon>Arthropoda</taxon>
        <taxon>Chelicerata</taxon>
        <taxon>Arachnida</taxon>
        <taxon>Araneae</taxon>
        <taxon>Araneomorphae</taxon>
        <taxon>Entelegynae</taxon>
        <taxon>Araneoidea</taxon>
        <taxon>Araneidae</taxon>
        <taxon>Larinioides</taxon>
    </lineage>
</organism>
<dbReference type="PANTHER" id="PTHR24394">
    <property type="entry name" value="ZINC FINGER PROTEIN"/>
    <property type="match status" value="1"/>
</dbReference>
<keyword evidence="14" id="KW-1185">Reference proteome</keyword>
<feature type="domain" description="C2H2-type" evidence="12">
    <location>
        <begin position="159"/>
        <end position="186"/>
    </location>
</feature>
<evidence type="ECO:0000256" key="11">
    <source>
        <dbReference type="PROSITE-ProRule" id="PRU00042"/>
    </source>
</evidence>
<dbReference type="InterPro" id="IPR036236">
    <property type="entry name" value="Znf_C2H2_sf"/>
</dbReference>
<gene>
    <name evidence="13" type="ORF">LARSCL_LOCUS22377</name>
</gene>
<feature type="domain" description="C2H2-type" evidence="12">
    <location>
        <begin position="85"/>
        <end position="112"/>
    </location>
</feature>
<dbReference type="PANTHER" id="PTHR24394:SF29">
    <property type="entry name" value="MYONEURIN"/>
    <property type="match status" value="1"/>
</dbReference>
<evidence type="ECO:0000313" key="13">
    <source>
        <dbReference type="EMBL" id="CAL1301206.1"/>
    </source>
</evidence>
<dbReference type="InterPro" id="IPR013087">
    <property type="entry name" value="Znf_C2H2_type"/>
</dbReference>
<feature type="domain" description="C2H2-type" evidence="12">
    <location>
        <begin position="187"/>
        <end position="214"/>
    </location>
</feature>
<reference evidence="13 14" key="1">
    <citation type="submission" date="2024-04" db="EMBL/GenBank/DDBJ databases">
        <authorList>
            <person name="Rising A."/>
            <person name="Reimegard J."/>
            <person name="Sonavane S."/>
            <person name="Akerstrom W."/>
            <person name="Nylinder S."/>
            <person name="Hedman E."/>
            <person name="Kallberg Y."/>
        </authorList>
    </citation>
    <scope>NUCLEOTIDE SEQUENCE [LARGE SCALE GENOMIC DNA]</scope>
</reference>
<evidence type="ECO:0000256" key="1">
    <source>
        <dbReference type="ARBA" id="ARBA00004123"/>
    </source>
</evidence>
<keyword evidence="9" id="KW-0804">Transcription</keyword>
<dbReference type="SUPFAM" id="SSF57667">
    <property type="entry name" value="beta-beta-alpha zinc fingers"/>
    <property type="match status" value="2"/>
</dbReference>
<feature type="domain" description="C2H2-type" evidence="12">
    <location>
        <begin position="57"/>
        <end position="84"/>
    </location>
</feature>
<dbReference type="AlphaFoldDB" id="A0AAV2BZM0"/>
<keyword evidence="5 11" id="KW-0863">Zinc-finger</keyword>